<keyword evidence="1" id="KW-0732">Signal</keyword>
<organism evidence="2 3">
    <name type="scientific">Flavobacterium ichthyis</name>
    <dbReference type="NCBI Taxonomy" id="2698827"/>
    <lineage>
        <taxon>Bacteria</taxon>
        <taxon>Pseudomonadati</taxon>
        <taxon>Bacteroidota</taxon>
        <taxon>Flavobacteriia</taxon>
        <taxon>Flavobacteriales</taxon>
        <taxon>Flavobacteriaceae</taxon>
        <taxon>Flavobacterium</taxon>
    </lineage>
</organism>
<reference evidence="3" key="1">
    <citation type="submission" date="2020-01" db="EMBL/GenBank/DDBJ databases">
        <title>Sphingomonas sp. strain CSW-10.</title>
        <authorList>
            <person name="Chen W.-M."/>
        </authorList>
    </citation>
    <scope>NUCLEOTIDE SEQUENCE [LARGE SCALE GENOMIC DNA]</scope>
    <source>
        <strain evidence="3">NST-5</strain>
    </source>
</reference>
<name>A0ABW9Z8C5_9FLAO</name>
<accession>A0ABW9Z8C5</accession>
<keyword evidence="3" id="KW-1185">Reference proteome</keyword>
<evidence type="ECO:0000256" key="1">
    <source>
        <dbReference type="SAM" id="SignalP"/>
    </source>
</evidence>
<evidence type="ECO:0000313" key="3">
    <source>
        <dbReference type="Proteomes" id="UP000798602"/>
    </source>
</evidence>
<dbReference type="RefSeq" id="WP_166536177.1">
    <property type="nucleotide sequence ID" value="NZ_JAABLM010000003.1"/>
</dbReference>
<dbReference type="Proteomes" id="UP000798602">
    <property type="component" value="Unassembled WGS sequence"/>
</dbReference>
<feature type="chain" id="PRO_5046560626" evidence="1">
    <location>
        <begin position="22"/>
        <end position="171"/>
    </location>
</feature>
<sequence>MKRLSFLLKITCIVLFTACNSDDNSNNNVALDPYISFNVSGFFWSSNSAVIGSSVTDGQHNFTVAGTDETFNGEISSFSAIFSTPEQISIGTYILNDDNDGGVALTKLNNKTYLGGMSSTTFTLTIEEIEGSGSNRRFSGSFAGTLVGPTSGDIVTISNGYFSNFPIEVAD</sequence>
<gene>
    <name evidence="2" type="ORF">GV828_03955</name>
</gene>
<comment type="caution">
    <text evidence="2">The sequence shown here is derived from an EMBL/GenBank/DDBJ whole genome shotgun (WGS) entry which is preliminary data.</text>
</comment>
<proteinExistence type="predicted"/>
<protein>
    <submittedName>
        <fullName evidence="2">Uncharacterized protein</fullName>
    </submittedName>
</protein>
<dbReference type="EMBL" id="JAABLM010000003">
    <property type="protein sequence ID" value="NBL64355.1"/>
    <property type="molecule type" value="Genomic_DNA"/>
</dbReference>
<feature type="signal peptide" evidence="1">
    <location>
        <begin position="1"/>
        <end position="21"/>
    </location>
</feature>
<evidence type="ECO:0000313" key="2">
    <source>
        <dbReference type="EMBL" id="NBL64355.1"/>
    </source>
</evidence>